<evidence type="ECO:0000256" key="1">
    <source>
        <dbReference type="SAM" id="Phobius"/>
    </source>
</evidence>
<keyword evidence="1" id="KW-1133">Transmembrane helix</keyword>
<proteinExistence type="predicted"/>
<keyword evidence="1" id="KW-0812">Transmembrane</keyword>
<reference evidence="2 3" key="1">
    <citation type="submission" date="2024-07" db="EMBL/GenBank/DDBJ databases">
        <authorList>
            <person name="Wang L."/>
        </authorList>
    </citation>
    <scope>NUCLEOTIDE SEQUENCE [LARGE SCALE GENOMIC DNA]</scope>
    <source>
        <strain evidence="2 3">WL359</strain>
    </source>
</reference>
<dbReference type="RefSeq" id="WP_367593588.1">
    <property type="nucleotide sequence ID" value="NZ_JBFMVT010000001.1"/>
</dbReference>
<evidence type="ECO:0000313" key="3">
    <source>
        <dbReference type="Proteomes" id="UP001555342"/>
    </source>
</evidence>
<protein>
    <submittedName>
        <fullName evidence="2">Uncharacterized protein</fullName>
    </submittedName>
</protein>
<gene>
    <name evidence="2" type="ORF">AB1E22_00560</name>
</gene>
<organism evidence="2 3">
    <name type="scientific">Buttiauxella gaviniae</name>
    <dbReference type="NCBI Taxonomy" id="82990"/>
    <lineage>
        <taxon>Bacteria</taxon>
        <taxon>Pseudomonadati</taxon>
        <taxon>Pseudomonadota</taxon>
        <taxon>Gammaproteobacteria</taxon>
        <taxon>Enterobacterales</taxon>
        <taxon>Enterobacteriaceae</taxon>
        <taxon>Buttiauxella</taxon>
    </lineage>
</organism>
<name>A0ABV3NPJ6_9ENTR</name>
<feature type="transmembrane region" description="Helical" evidence="1">
    <location>
        <begin position="31"/>
        <end position="53"/>
    </location>
</feature>
<dbReference type="Proteomes" id="UP001555342">
    <property type="component" value="Unassembled WGS sequence"/>
</dbReference>
<sequence length="198" mass="21578">MAITRIMASPPVPRDAPTYGHLSDTLSVSDVMPLGMLILIGVIWLSLCVWLCIQLFHASQQLKAVSPVGGQGTAVSFPPPFGSAAHANGIYQFANGSLYQCLLAELEKALLIEGYVFTTDKALHAPLTKHSQQQVAFMVFMARERHMVPVQPEIVVAEKARLAARDGYSEQLLALLTEGNESLGWYITRRDNIADTGV</sequence>
<dbReference type="EMBL" id="JBFMVT010000001">
    <property type="protein sequence ID" value="MEW7311220.1"/>
    <property type="molecule type" value="Genomic_DNA"/>
</dbReference>
<accession>A0ABV3NPJ6</accession>
<keyword evidence="1" id="KW-0472">Membrane</keyword>
<evidence type="ECO:0000313" key="2">
    <source>
        <dbReference type="EMBL" id="MEW7311220.1"/>
    </source>
</evidence>
<comment type="caution">
    <text evidence="2">The sequence shown here is derived from an EMBL/GenBank/DDBJ whole genome shotgun (WGS) entry which is preliminary data.</text>
</comment>
<keyword evidence="3" id="KW-1185">Reference proteome</keyword>